<evidence type="ECO:0000256" key="9">
    <source>
        <dbReference type="RuleBase" id="RU367076"/>
    </source>
</evidence>
<evidence type="ECO:0000259" key="12">
    <source>
        <dbReference type="Pfam" id="PF08221"/>
    </source>
</evidence>
<feature type="domain" description="DNA-directed RNA polymerase III subunit RPC3 winged-helix" evidence="13">
    <location>
        <begin position="342"/>
        <end position="418"/>
    </location>
</feature>
<protein>
    <recommendedName>
        <fullName evidence="5 9">DNA-directed RNA polymerase III subunit RPC3</fullName>
        <shortName evidence="9">RNA polymerase III subunit C3</shortName>
    </recommendedName>
</protein>
<dbReference type="InterPro" id="IPR039748">
    <property type="entry name" value="RPC3"/>
</dbReference>
<evidence type="ECO:0000256" key="2">
    <source>
        <dbReference type="ARBA" id="ARBA00006835"/>
    </source>
</evidence>
<dbReference type="Proteomes" id="UP001159427">
    <property type="component" value="Unassembled WGS sequence"/>
</dbReference>
<dbReference type="PANTHER" id="PTHR12949">
    <property type="entry name" value="RNA POLYMERASE III DNA DIRECTED -RELATED"/>
    <property type="match status" value="1"/>
</dbReference>
<dbReference type="Pfam" id="PF08221">
    <property type="entry name" value="HTH_9"/>
    <property type="match status" value="1"/>
</dbReference>
<comment type="caution">
    <text evidence="14">The sequence shown here is derived from an EMBL/GenBank/DDBJ whole genome shotgun (WGS) entry which is preliminary data.</text>
</comment>
<feature type="domain" description="RNA polymerase III Rpc82 C -terminal" evidence="11">
    <location>
        <begin position="198"/>
        <end position="336"/>
    </location>
</feature>
<comment type="similarity">
    <text evidence="3 9">Belongs to the eukaryotic RPC3/POLR3C RNA polymerase subunit family.</text>
</comment>
<evidence type="ECO:0000313" key="15">
    <source>
        <dbReference type="Proteomes" id="UP001159427"/>
    </source>
</evidence>
<proteinExistence type="inferred from homology"/>
<keyword evidence="10" id="KW-0175">Coiled coil</keyword>
<keyword evidence="8 9" id="KW-0539">Nucleus</keyword>
<evidence type="ECO:0000259" key="11">
    <source>
        <dbReference type="Pfam" id="PF05645"/>
    </source>
</evidence>
<dbReference type="SUPFAM" id="SSF46785">
    <property type="entry name" value="Winged helix' DNA-binding domain"/>
    <property type="match status" value="1"/>
</dbReference>
<reference evidence="14 15" key="1">
    <citation type="submission" date="2022-05" db="EMBL/GenBank/DDBJ databases">
        <authorList>
            <consortium name="Genoscope - CEA"/>
            <person name="William W."/>
        </authorList>
    </citation>
    <scope>NUCLEOTIDE SEQUENCE [LARGE SCALE GENOMIC DNA]</scope>
</reference>
<evidence type="ECO:0000256" key="5">
    <source>
        <dbReference type="ARBA" id="ARBA00016689"/>
    </source>
</evidence>
<comment type="similarity">
    <text evidence="2">Belongs to the RNA polymerase beta chain family.</text>
</comment>
<dbReference type="InterPro" id="IPR055207">
    <property type="entry name" value="POLR3C_WHD"/>
</dbReference>
<evidence type="ECO:0000256" key="10">
    <source>
        <dbReference type="SAM" id="Coils"/>
    </source>
</evidence>
<evidence type="ECO:0000256" key="8">
    <source>
        <dbReference type="ARBA" id="ARBA00023242"/>
    </source>
</evidence>
<keyword evidence="15" id="KW-1185">Reference proteome</keyword>
<dbReference type="EMBL" id="CALNXI010000225">
    <property type="protein sequence ID" value="CAH3022566.1"/>
    <property type="molecule type" value="Genomic_DNA"/>
</dbReference>
<feature type="coiled-coil region" evidence="10">
    <location>
        <begin position="449"/>
        <end position="514"/>
    </location>
</feature>
<dbReference type="Pfam" id="PF20912">
    <property type="entry name" value="RPC3_helical"/>
    <property type="match status" value="1"/>
</dbReference>
<dbReference type="InterPro" id="IPR013197">
    <property type="entry name" value="RNA_pol_III_RPC82-rel_HTH"/>
</dbReference>
<sequence length="525" mass="60234">MSVQQKRVAAFILKEHYGEIVEKVGTYLFAKGPRPLRDIIHDTKLSRDQVQKSLCCLIQHHFVTFEVNKKNVTLYNAWISNTLLRARAPRFIYCAKSLFGYTGELIVDEVLQHGTVAMSKVVSKVLNHLVEDNLDVDEYEVNATFADLVKKHFLQRVQSPHEDIIDTNSYCETDLYTLPPGVNFQGPGAKRKRTIEDGGQPTKKQKTEARLVINHPCQEIKDEGILWKVNFPRFHQHFIDMDIVSAVTNKVDKFAGEIVNAMLKISELERDPLSPTSQSVSLHQISQNLSITPKMEKTEITQYLSLLTDEKDNLVSKTGESGGGMYCINMQKCVDTLCQNVVESIVQERFGSRCFRIFRLLLLKKHMEQKQLGELAMIPSKDAKELLYKLFAERFISLQEIPRASDYAPSRTFYLFSVDLQQLSRMLIEKSYQAFGNLMSRRQTEVQEHRRLVEKEERLEATINSLKAQHGEETSAEAIAELQELILPAEREQLKKLKLNLAKLEQSELQVDETIFILSQYIASH</sequence>
<name>A0ABN8M4A6_9CNID</name>
<dbReference type="Pfam" id="PF05645">
    <property type="entry name" value="RNA_pol_Rpc82"/>
    <property type="match status" value="1"/>
</dbReference>
<evidence type="ECO:0000256" key="1">
    <source>
        <dbReference type="ARBA" id="ARBA00004123"/>
    </source>
</evidence>
<comment type="function">
    <text evidence="9">DNA-dependent RNA polymerase catalyzes the transcription of DNA into RNA using the four ribonucleoside triphosphates as substrates. Specific core component of RNA polymerase III which synthesizes small RNAs, such as 5S rRNA and tRNAs.</text>
</comment>
<dbReference type="InterPro" id="IPR008806">
    <property type="entry name" value="RNA_pol_III_Rpc82_C"/>
</dbReference>
<comment type="subcellular location">
    <subcellularLocation>
        <location evidence="1 9">Nucleus</location>
    </subcellularLocation>
</comment>
<dbReference type="Gene3D" id="6.10.140.1450">
    <property type="match status" value="1"/>
</dbReference>
<evidence type="ECO:0000256" key="6">
    <source>
        <dbReference type="ARBA" id="ARBA00022478"/>
    </source>
</evidence>
<keyword evidence="7 9" id="KW-0804">Transcription</keyword>
<keyword evidence="6 9" id="KW-0240">DNA-directed RNA polymerase</keyword>
<organism evidence="14 15">
    <name type="scientific">Porites evermanni</name>
    <dbReference type="NCBI Taxonomy" id="104178"/>
    <lineage>
        <taxon>Eukaryota</taxon>
        <taxon>Metazoa</taxon>
        <taxon>Cnidaria</taxon>
        <taxon>Anthozoa</taxon>
        <taxon>Hexacorallia</taxon>
        <taxon>Scleractinia</taxon>
        <taxon>Fungiina</taxon>
        <taxon>Poritidae</taxon>
        <taxon>Porites</taxon>
    </lineage>
</organism>
<evidence type="ECO:0000256" key="7">
    <source>
        <dbReference type="ARBA" id="ARBA00023163"/>
    </source>
</evidence>
<dbReference type="InterPro" id="IPR036388">
    <property type="entry name" value="WH-like_DNA-bd_sf"/>
</dbReference>
<evidence type="ECO:0000256" key="3">
    <source>
        <dbReference type="ARBA" id="ARBA00007206"/>
    </source>
</evidence>
<evidence type="ECO:0000313" key="14">
    <source>
        <dbReference type="EMBL" id="CAH3022566.1"/>
    </source>
</evidence>
<feature type="domain" description="RNA polymerase III subunit RPC82-related helix-turn-helix" evidence="12">
    <location>
        <begin position="11"/>
        <end position="65"/>
    </location>
</feature>
<gene>
    <name evidence="14" type="ORF">PEVE_00016031</name>
</gene>
<comment type="subunit">
    <text evidence="4 9">Component of the RNA polymerase III (Pol III) complex consisting of 17 subunits.</text>
</comment>
<evidence type="ECO:0000259" key="13">
    <source>
        <dbReference type="Pfam" id="PF22536"/>
    </source>
</evidence>
<dbReference type="Gene3D" id="1.10.10.10">
    <property type="entry name" value="Winged helix-like DNA-binding domain superfamily/Winged helix DNA-binding domain"/>
    <property type="match status" value="4"/>
</dbReference>
<accession>A0ABN8M4A6</accession>
<dbReference type="InterPro" id="IPR036390">
    <property type="entry name" value="WH_DNA-bd_sf"/>
</dbReference>
<evidence type="ECO:0000256" key="4">
    <source>
        <dbReference type="ARBA" id="ARBA00011206"/>
    </source>
</evidence>
<dbReference type="PANTHER" id="PTHR12949:SF0">
    <property type="entry name" value="DNA-DIRECTED RNA POLYMERASE III SUBUNIT RPC3"/>
    <property type="match status" value="1"/>
</dbReference>
<dbReference type="Pfam" id="PF22536">
    <property type="entry name" value="WHD_POLR3C"/>
    <property type="match status" value="1"/>
</dbReference>